<reference evidence="3 4" key="1">
    <citation type="submission" date="2019-09" db="EMBL/GenBank/DDBJ databases">
        <title>Chitinophaga ginsengihumi sp. nov., isolated from soil of ginseng rhizosphere.</title>
        <authorList>
            <person name="Lee J."/>
        </authorList>
    </citation>
    <scope>NUCLEOTIDE SEQUENCE [LARGE SCALE GENOMIC DNA]</scope>
    <source>
        <strain evidence="3 4">BN140078</strain>
    </source>
</reference>
<name>A0A5B2VIT0_9BACT</name>
<reference evidence="3 4" key="2">
    <citation type="submission" date="2019-09" db="EMBL/GenBank/DDBJ databases">
        <authorList>
            <person name="Jin C."/>
        </authorList>
    </citation>
    <scope>NUCLEOTIDE SEQUENCE [LARGE SCALE GENOMIC DNA]</scope>
    <source>
        <strain evidence="3 4">BN140078</strain>
    </source>
</reference>
<dbReference type="PANTHER" id="PTHR35024:SF4">
    <property type="entry name" value="POLYMER-FORMING CYTOSKELETAL PROTEIN"/>
    <property type="match status" value="1"/>
</dbReference>
<comment type="similarity">
    <text evidence="1">Belongs to the bactofilin family.</text>
</comment>
<gene>
    <name evidence="3" type="ORF">F0L74_19710</name>
</gene>
<dbReference type="InterPro" id="IPR007607">
    <property type="entry name" value="BacA/B"/>
</dbReference>
<feature type="region of interest" description="Disordered" evidence="2">
    <location>
        <begin position="120"/>
        <end position="153"/>
    </location>
</feature>
<dbReference type="Pfam" id="PF04519">
    <property type="entry name" value="Bactofilin"/>
    <property type="match status" value="1"/>
</dbReference>
<dbReference type="EMBL" id="VUOC01000004">
    <property type="protein sequence ID" value="KAA2238456.1"/>
    <property type="molecule type" value="Genomic_DNA"/>
</dbReference>
<evidence type="ECO:0000256" key="1">
    <source>
        <dbReference type="ARBA" id="ARBA00044755"/>
    </source>
</evidence>
<accession>A0A5B2VIT0</accession>
<dbReference type="Proteomes" id="UP000324611">
    <property type="component" value="Unassembled WGS sequence"/>
</dbReference>
<evidence type="ECO:0000313" key="3">
    <source>
        <dbReference type="EMBL" id="KAA2238456.1"/>
    </source>
</evidence>
<protein>
    <submittedName>
        <fullName evidence="3">Polymer-forming cytoskeletal protein</fullName>
    </submittedName>
</protein>
<keyword evidence="4" id="KW-1185">Reference proteome</keyword>
<organism evidence="3 4">
    <name type="scientific">Chitinophaga agrisoli</name>
    <dbReference type="NCBI Taxonomy" id="2607653"/>
    <lineage>
        <taxon>Bacteria</taxon>
        <taxon>Pseudomonadati</taxon>
        <taxon>Bacteroidota</taxon>
        <taxon>Chitinophagia</taxon>
        <taxon>Chitinophagales</taxon>
        <taxon>Chitinophagaceae</taxon>
        <taxon>Chitinophaga</taxon>
    </lineage>
</organism>
<evidence type="ECO:0000256" key="2">
    <source>
        <dbReference type="SAM" id="MobiDB-lite"/>
    </source>
</evidence>
<dbReference type="RefSeq" id="WP_149839636.1">
    <property type="nucleotide sequence ID" value="NZ_VUOC01000004.1"/>
</dbReference>
<dbReference type="PANTHER" id="PTHR35024">
    <property type="entry name" value="HYPOTHETICAL CYTOSOLIC PROTEIN"/>
    <property type="match status" value="1"/>
</dbReference>
<comment type="caution">
    <text evidence="3">The sequence shown here is derived from an EMBL/GenBank/DDBJ whole genome shotgun (WGS) entry which is preliminary data.</text>
</comment>
<dbReference type="AlphaFoldDB" id="A0A5B2VIT0"/>
<sequence>MSTITDRLFSAFAKGRFLLPKQVVVHGSIEATIPGRIDGQVKGNVKTEGELVIGPEGSVKGNVHATDLVLYGKIYGDIHISNKAVLSNEAYVKGDVNALVLEVKEGARIEGAIHKQVSSRLEQEVIAAEESEPEPEKAPAPPPPDEERATTWF</sequence>
<evidence type="ECO:0000313" key="4">
    <source>
        <dbReference type="Proteomes" id="UP000324611"/>
    </source>
</evidence>
<proteinExistence type="inferred from homology"/>